<reference evidence="1 2" key="1">
    <citation type="submission" date="2014-09" db="EMBL/GenBank/DDBJ databases">
        <title>A draft genome sequence for Xanthomonas axonopodis pv. vasculorum NCPPB 900.</title>
        <authorList>
            <person name="Harrison J."/>
            <person name="Studholme D.J."/>
        </authorList>
    </citation>
    <scope>NUCLEOTIDE SEQUENCE [LARGE SCALE GENOMIC DNA]</scope>
    <source>
        <strain evidence="1 2">NCPPB 900</strain>
    </source>
</reference>
<proteinExistence type="predicted"/>
<dbReference type="HOGENOM" id="CLU_219501_0_0_6"/>
<sequence length="37" mass="4276">MWRALDQLRNPAIQVLRALGRMTRATASHVTEIRQQS</sequence>
<evidence type="ECO:0000313" key="2">
    <source>
        <dbReference type="Proteomes" id="UP000028012"/>
    </source>
</evidence>
<evidence type="ECO:0000313" key="1">
    <source>
        <dbReference type="EMBL" id="KGE53129.1"/>
    </source>
</evidence>
<gene>
    <name evidence="1" type="ORF">GW15_0204200</name>
</gene>
<name>A0A098Q159_9XANT</name>
<comment type="caution">
    <text evidence="1">The sequence shown here is derived from an EMBL/GenBank/DDBJ whole genome shotgun (WGS) entry which is preliminary data.</text>
</comment>
<dbReference type="EMBL" id="JPHD02000038">
    <property type="protein sequence ID" value="KGE53129.1"/>
    <property type="molecule type" value="Genomic_DNA"/>
</dbReference>
<organism evidence="1 2">
    <name type="scientific">Xanthomonas axonopodis pv. vasculorum</name>
    <dbReference type="NCBI Taxonomy" id="325777"/>
    <lineage>
        <taxon>Bacteria</taxon>
        <taxon>Pseudomonadati</taxon>
        <taxon>Pseudomonadota</taxon>
        <taxon>Gammaproteobacteria</taxon>
        <taxon>Lysobacterales</taxon>
        <taxon>Lysobacteraceae</taxon>
        <taxon>Xanthomonas</taxon>
    </lineage>
</organism>
<protein>
    <submittedName>
        <fullName evidence="1">Uncharacterized protein</fullName>
    </submittedName>
</protein>
<dbReference type="AlphaFoldDB" id="A0A098Q159"/>
<accession>A0A098Q159</accession>
<dbReference type="Proteomes" id="UP000028012">
    <property type="component" value="Unassembled WGS sequence"/>
</dbReference>
<dbReference type="STRING" id="325777.GW15_0204200"/>